<dbReference type="AlphaFoldDB" id="A0A5C6EN92"/>
<feature type="transmembrane region" description="Helical" evidence="1">
    <location>
        <begin position="243"/>
        <end position="260"/>
    </location>
</feature>
<protein>
    <recommendedName>
        <fullName evidence="4">Prenyltransferase</fullName>
    </recommendedName>
</protein>
<dbReference type="Proteomes" id="UP000318288">
    <property type="component" value="Unassembled WGS sequence"/>
</dbReference>
<sequence>MSDKSPRESIAAATGPAISVVRWMNALSIDAVVVGVLWQTLFACSFRGSWPTIPESVTLGTTLWLIYTADHLLDARSLDIDRMHTFRHLVHLRHRSALVALWSFLTVCDAVAIITWLPDSLIRWGLGMAAAVLVYGAGVHFRPKTKIWLAKEFQVGILFAIGVGLLAWDHAPSVSLLFATMLCAVLFSANCIIVAHFDREADREQQFSSIATKQVAAVRYLPTVMAAVATIAIAGAAVNALPRLIACSIVISSVMLAALAHASCIEASTTDATLANNRFNVRHGLADATLIAPILIGWLA</sequence>
<organism evidence="2 3">
    <name type="scientific">Rubripirellula tenax</name>
    <dbReference type="NCBI Taxonomy" id="2528015"/>
    <lineage>
        <taxon>Bacteria</taxon>
        <taxon>Pseudomonadati</taxon>
        <taxon>Planctomycetota</taxon>
        <taxon>Planctomycetia</taxon>
        <taxon>Pirellulales</taxon>
        <taxon>Pirellulaceae</taxon>
        <taxon>Rubripirellula</taxon>
    </lineage>
</organism>
<feature type="transmembrane region" description="Helical" evidence="1">
    <location>
        <begin position="218"/>
        <end position="237"/>
    </location>
</feature>
<keyword evidence="1" id="KW-0472">Membrane</keyword>
<accession>A0A5C6EN92</accession>
<evidence type="ECO:0008006" key="4">
    <source>
        <dbReference type="Google" id="ProtNLM"/>
    </source>
</evidence>
<evidence type="ECO:0000256" key="1">
    <source>
        <dbReference type="SAM" id="Phobius"/>
    </source>
</evidence>
<evidence type="ECO:0000313" key="2">
    <source>
        <dbReference type="EMBL" id="TWU48799.1"/>
    </source>
</evidence>
<keyword evidence="3" id="KW-1185">Reference proteome</keyword>
<feature type="transmembrane region" description="Helical" evidence="1">
    <location>
        <begin position="122"/>
        <end position="141"/>
    </location>
</feature>
<dbReference type="EMBL" id="SJPW01000006">
    <property type="protein sequence ID" value="TWU48799.1"/>
    <property type="molecule type" value="Genomic_DNA"/>
</dbReference>
<reference evidence="2 3" key="1">
    <citation type="submission" date="2019-02" db="EMBL/GenBank/DDBJ databases">
        <title>Deep-cultivation of Planctomycetes and their phenomic and genomic characterization uncovers novel biology.</title>
        <authorList>
            <person name="Wiegand S."/>
            <person name="Jogler M."/>
            <person name="Boedeker C."/>
            <person name="Pinto D."/>
            <person name="Vollmers J."/>
            <person name="Rivas-Marin E."/>
            <person name="Kohn T."/>
            <person name="Peeters S.H."/>
            <person name="Heuer A."/>
            <person name="Rast P."/>
            <person name="Oberbeckmann S."/>
            <person name="Bunk B."/>
            <person name="Jeske O."/>
            <person name="Meyerdierks A."/>
            <person name="Storesund J.E."/>
            <person name="Kallscheuer N."/>
            <person name="Luecker S."/>
            <person name="Lage O.M."/>
            <person name="Pohl T."/>
            <person name="Merkel B.J."/>
            <person name="Hornburger P."/>
            <person name="Mueller R.-W."/>
            <person name="Bruemmer F."/>
            <person name="Labrenz M."/>
            <person name="Spormann A.M."/>
            <person name="Op Den Camp H."/>
            <person name="Overmann J."/>
            <person name="Amann R."/>
            <person name="Jetten M.S.M."/>
            <person name="Mascher T."/>
            <person name="Medema M.H."/>
            <person name="Devos D.P."/>
            <person name="Kaster A.-K."/>
            <person name="Ovreas L."/>
            <person name="Rohde M."/>
            <person name="Galperin M.Y."/>
            <person name="Jogler C."/>
        </authorList>
    </citation>
    <scope>NUCLEOTIDE SEQUENCE [LARGE SCALE GENOMIC DNA]</scope>
    <source>
        <strain evidence="2 3">Poly51</strain>
    </source>
</reference>
<dbReference type="OrthoDB" id="272587at2"/>
<feature type="transmembrane region" description="Helical" evidence="1">
    <location>
        <begin position="174"/>
        <end position="197"/>
    </location>
</feature>
<evidence type="ECO:0000313" key="3">
    <source>
        <dbReference type="Proteomes" id="UP000318288"/>
    </source>
</evidence>
<keyword evidence="1" id="KW-1133">Transmembrane helix</keyword>
<name>A0A5C6EN92_9BACT</name>
<comment type="caution">
    <text evidence="2">The sequence shown here is derived from an EMBL/GenBank/DDBJ whole genome shotgun (WGS) entry which is preliminary data.</text>
</comment>
<gene>
    <name evidence="2" type="ORF">Poly51_47030</name>
</gene>
<dbReference type="RefSeq" id="WP_146460362.1">
    <property type="nucleotide sequence ID" value="NZ_SJPW01000006.1"/>
</dbReference>
<keyword evidence="1" id="KW-0812">Transmembrane</keyword>
<feature type="transmembrane region" description="Helical" evidence="1">
    <location>
        <begin position="148"/>
        <end position="168"/>
    </location>
</feature>
<proteinExistence type="predicted"/>
<feature type="transmembrane region" description="Helical" evidence="1">
    <location>
        <begin position="97"/>
        <end position="116"/>
    </location>
</feature>